<dbReference type="CDD" id="cd00860">
    <property type="entry name" value="ThrRS_anticodon"/>
    <property type="match status" value="1"/>
</dbReference>
<dbReference type="InterPro" id="IPR012676">
    <property type="entry name" value="TGS-like"/>
</dbReference>
<feature type="binding site" evidence="13">
    <location>
        <position position="337"/>
    </location>
    <ligand>
        <name>Zn(2+)</name>
        <dbReference type="ChEBI" id="CHEBI:29105"/>
        <note>catalytic</note>
    </ligand>
</feature>
<comment type="catalytic activity">
    <reaction evidence="12 13">
        <text>tRNA(Thr) + L-threonine + ATP = L-threonyl-tRNA(Thr) + AMP + diphosphate + H(+)</text>
        <dbReference type="Rhea" id="RHEA:24624"/>
        <dbReference type="Rhea" id="RHEA-COMP:9670"/>
        <dbReference type="Rhea" id="RHEA-COMP:9704"/>
        <dbReference type="ChEBI" id="CHEBI:15378"/>
        <dbReference type="ChEBI" id="CHEBI:30616"/>
        <dbReference type="ChEBI" id="CHEBI:33019"/>
        <dbReference type="ChEBI" id="CHEBI:57926"/>
        <dbReference type="ChEBI" id="CHEBI:78442"/>
        <dbReference type="ChEBI" id="CHEBI:78534"/>
        <dbReference type="ChEBI" id="CHEBI:456215"/>
        <dbReference type="EC" id="6.1.1.3"/>
    </reaction>
</comment>
<dbReference type="InterPro" id="IPR002320">
    <property type="entry name" value="Thr-tRNA-ligase_IIa"/>
</dbReference>
<proteinExistence type="inferred from homology"/>
<dbReference type="InterPro" id="IPR012947">
    <property type="entry name" value="tRNA_SAD"/>
</dbReference>
<evidence type="ECO:0000256" key="3">
    <source>
        <dbReference type="ARBA" id="ARBA00022555"/>
    </source>
</evidence>
<comment type="similarity">
    <text evidence="1 13">Belongs to the class-II aminoacyl-tRNA synthetase family.</text>
</comment>
<dbReference type="Gene3D" id="3.40.50.800">
    <property type="entry name" value="Anticodon-binding domain"/>
    <property type="match status" value="1"/>
</dbReference>
<evidence type="ECO:0000313" key="16">
    <source>
        <dbReference type="EMBL" id="MCS3919454.1"/>
    </source>
</evidence>
<gene>
    <name evidence="13" type="primary">thrS</name>
    <name evidence="16" type="ORF">M2350_001867</name>
</gene>
<protein>
    <recommendedName>
        <fullName evidence="13">Threonine--tRNA ligase</fullName>
        <ecNumber evidence="13">6.1.1.3</ecNumber>
    </recommendedName>
    <alternativeName>
        <fullName evidence="13">Threonyl-tRNA synthetase</fullName>
        <shortName evidence="13">ThrRS</shortName>
    </alternativeName>
</protein>
<dbReference type="InterPro" id="IPR047246">
    <property type="entry name" value="ThrRS_anticodon"/>
</dbReference>
<dbReference type="HAMAP" id="MF_00184">
    <property type="entry name" value="Thr_tRNA_synth"/>
    <property type="match status" value="1"/>
</dbReference>
<keyword evidence="2 13" id="KW-0963">Cytoplasm</keyword>
<dbReference type="InterPro" id="IPR033728">
    <property type="entry name" value="ThrRS_core"/>
</dbReference>
<feature type="domain" description="TGS" evidence="15">
    <location>
        <begin position="1"/>
        <end position="63"/>
    </location>
</feature>
<dbReference type="Proteomes" id="UP001204798">
    <property type="component" value="Unassembled WGS sequence"/>
</dbReference>
<comment type="caution">
    <text evidence="16">The sequence shown here is derived from an EMBL/GenBank/DDBJ whole genome shotgun (WGS) entry which is preliminary data.</text>
</comment>
<dbReference type="Pfam" id="PF02824">
    <property type="entry name" value="TGS"/>
    <property type="match status" value="1"/>
</dbReference>
<sequence>MAKITVTLPDGSVREYNSIVTPLQVLRDWKPELEDEILLAEVNGQVWDLFRPLPEGEIQLRFLDFNDPHARDAYRHTTAHILAQAVKELFPEAKLAIGPPIEEGYYYDFDVPRPFTPEDLERIEQKMREIVAADYPLERLELTKEEARKLLEEMGETYKLEILNELPDERVSFYRQDGFIDLCRGPHVPSTGRIKALKLLSTSGAYWRGDERNPMLQRIYGTCFPTEEQLQEFLRRLEEAQKRDHRKLGRELNLFVIDETIGSGLVLWLPNGALIRKQIEDFWREQHLKRGYQLVYTPHIARDELWRKSGHLELYSEFMFPTMQVEAHKYLLKPMNCPFHITIYKTQTRSYRDLPIRFCELGTVYRYERSGVLHGLLRVRGFTQDDAHIFCTPDQVKEEVKAAVQFALFILRTFGFSEFEVKIATRPEGKFAGTLEGWERAEQELQEVAQELGLDYELDIGGGAFYGPKIDIFLRDCLGRRWQCSTIQLDFNLPERLDVTYIGPDNKEHKVVMVHRALFGSMERFMAVLTEHYAGAFPVWLAPVQVAVLPISERHLPYATQVAERLQAEGVRVEILAKSEPISGRIFDAEARKVPYMLIVGDREAQSGTVSVRERGRKDHGSMPLEQFVDWLKPQLKPPKVE</sequence>
<evidence type="ECO:0000256" key="13">
    <source>
        <dbReference type="HAMAP-Rule" id="MF_00184"/>
    </source>
</evidence>
<dbReference type="PANTHER" id="PTHR11451:SF44">
    <property type="entry name" value="THREONINE--TRNA LIGASE, CHLOROPLASTIC_MITOCHONDRIAL 2"/>
    <property type="match status" value="1"/>
</dbReference>
<evidence type="ECO:0000259" key="15">
    <source>
        <dbReference type="PROSITE" id="PS51880"/>
    </source>
</evidence>
<organism evidence="16 17">
    <name type="scientific">Candidatus Fervidibacter sacchari</name>
    <dbReference type="NCBI Taxonomy" id="1448929"/>
    <lineage>
        <taxon>Bacteria</taxon>
        <taxon>Candidatus Fervidibacterota</taxon>
        <taxon>Candidatus Fervidibacter</taxon>
    </lineage>
</organism>
<keyword evidence="17" id="KW-1185">Reference proteome</keyword>
<dbReference type="PANTHER" id="PTHR11451">
    <property type="entry name" value="THREONINE-TRNA LIGASE"/>
    <property type="match status" value="1"/>
</dbReference>
<dbReference type="NCBIfam" id="TIGR00418">
    <property type="entry name" value="thrS"/>
    <property type="match status" value="1"/>
</dbReference>
<dbReference type="Pfam" id="PF00587">
    <property type="entry name" value="tRNA-synt_2b"/>
    <property type="match status" value="1"/>
</dbReference>
<name>A0ABT2ENA8_9BACT</name>
<dbReference type="Gene3D" id="3.30.980.10">
    <property type="entry name" value="Threonyl-trna Synthetase, Chain A, domain 2"/>
    <property type="match status" value="1"/>
</dbReference>
<accession>A0ABT2ENA8</accession>
<dbReference type="CDD" id="cd01667">
    <property type="entry name" value="TGS_ThrRS"/>
    <property type="match status" value="1"/>
</dbReference>
<evidence type="ECO:0000256" key="2">
    <source>
        <dbReference type="ARBA" id="ARBA00022490"/>
    </source>
</evidence>
<keyword evidence="5 13" id="KW-0479">Metal-binding</keyword>
<dbReference type="PROSITE" id="PS50862">
    <property type="entry name" value="AA_TRNA_LIGASE_II"/>
    <property type="match status" value="1"/>
</dbReference>
<dbReference type="SUPFAM" id="SSF81271">
    <property type="entry name" value="TGS-like"/>
    <property type="match status" value="1"/>
</dbReference>
<feature type="binding site" evidence="13">
    <location>
        <position position="515"/>
    </location>
    <ligand>
        <name>Zn(2+)</name>
        <dbReference type="ChEBI" id="CHEBI:29105"/>
        <note>catalytic</note>
    </ligand>
</feature>
<evidence type="ECO:0000259" key="14">
    <source>
        <dbReference type="PROSITE" id="PS50862"/>
    </source>
</evidence>
<dbReference type="InterPro" id="IPR004154">
    <property type="entry name" value="Anticodon-bd"/>
</dbReference>
<keyword evidence="9 13" id="KW-0694">RNA-binding</keyword>
<dbReference type="EMBL" id="JANUCP010000003">
    <property type="protein sequence ID" value="MCS3919454.1"/>
    <property type="molecule type" value="Genomic_DNA"/>
</dbReference>
<evidence type="ECO:0000256" key="9">
    <source>
        <dbReference type="ARBA" id="ARBA00022884"/>
    </source>
</evidence>
<dbReference type="Pfam" id="PF03129">
    <property type="entry name" value="HGTP_anticodon"/>
    <property type="match status" value="1"/>
</dbReference>
<reference evidence="16 17" key="1">
    <citation type="submission" date="2022-08" db="EMBL/GenBank/DDBJ databases">
        <title>Bacterial and archaeal communities from various locations to study Microbial Dark Matter (Phase II).</title>
        <authorList>
            <person name="Stepanauskas R."/>
        </authorList>
    </citation>
    <scope>NUCLEOTIDE SEQUENCE [LARGE SCALE GENOMIC DNA]</scope>
    <source>
        <strain evidence="16 17">PD1</strain>
    </source>
</reference>
<evidence type="ECO:0000256" key="11">
    <source>
        <dbReference type="ARBA" id="ARBA00023146"/>
    </source>
</evidence>
<dbReference type="Pfam" id="PF07973">
    <property type="entry name" value="tRNA_SAD"/>
    <property type="match status" value="1"/>
</dbReference>
<dbReference type="InterPro" id="IPR018163">
    <property type="entry name" value="Thr/Ala-tRNA-synth_IIc_edit"/>
</dbReference>
<dbReference type="CDD" id="cd00771">
    <property type="entry name" value="ThrRS_core"/>
    <property type="match status" value="1"/>
</dbReference>
<dbReference type="InterPro" id="IPR036621">
    <property type="entry name" value="Anticodon-bd_dom_sf"/>
</dbReference>
<dbReference type="RefSeq" id="WP_259095879.1">
    <property type="nucleotide sequence ID" value="NZ_CP130454.1"/>
</dbReference>
<dbReference type="PROSITE" id="PS51880">
    <property type="entry name" value="TGS"/>
    <property type="match status" value="1"/>
</dbReference>
<dbReference type="PRINTS" id="PR01047">
    <property type="entry name" value="TRNASYNTHTHR"/>
</dbReference>
<keyword evidence="11 13" id="KW-0030">Aminoacyl-tRNA synthetase</keyword>
<dbReference type="Gene3D" id="3.30.930.10">
    <property type="entry name" value="Bira Bifunctional Protein, Domain 2"/>
    <property type="match status" value="1"/>
</dbReference>
<dbReference type="InterPro" id="IPR004095">
    <property type="entry name" value="TGS"/>
</dbReference>
<dbReference type="SUPFAM" id="SSF52954">
    <property type="entry name" value="Class II aaRS ABD-related"/>
    <property type="match status" value="1"/>
</dbReference>
<dbReference type="Gene3D" id="3.30.54.20">
    <property type="match status" value="1"/>
</dbReference>
<evidence type="ECO:0000256" key="7">
    <source>
        <dbReference type="ARBA" id="ARBA00022833"/>
    </source>
</evidence>
<evidence type="ECO:0000256" key="6">
    <source>
        <dbReference type="ARBA" id="ARBA00022741"/>
    </source>
</evidence>
<feature type="binding site" evidence="13">
    <location>
        <position position="388"/>
    </location>
    <ligand>
        <name>Zn(2+)</name>
        <dbReference type="ChEBI" id="CHEBI:29105"/>
        <note>catalytic</note>
    </ligand>
</feature>
<comment type="caution">
    <text evidence="13">Lacks conserved residue(s) required for the propagation of feature annotation.</text>
</comment>
<evidence type="ECO:0000256" key="8">
    <source>
        <dbReference type="ARBA" id="ARBA00022840"/>
    </source>
</evidence>
<dbReference type="EC" id="6.1.1.3" evidence="13"/>
<dbReference type="SMART" id="SM00863">
    <property type="entry name" value="tRNA_SAD"/>
    <property type="match status" value="1"/>
</dbReference>
<evidence type="ECO:0000313" key="17">
    <source>
        <dbReference type="Proteomes" id="UP001204798"/>
    </source>
</evidence>
<dbReference type="InterPro" id="IPR045864">
    <property type="entry name" value="aa-tRNA-synth_II/BPL/LPL"/>
</dbReference>
<comment type="cofactor">
    <cofactor evidence="13">
        <name>Zn(2+)</name>
        <dbReference type="ChEBI" id="CHEBI:29105"/>
    </cofactor>
    <text evidence="13">Binds 1 zinc ion per subunit.</text>
</comment>
<evidence type="ECO:0000256" key="12">
    <source>
        <dbReference type="ARBA" id="ARBA00049515"/>
    </source>
</evidence>
<dbReference type="GO" id="GO:0004829">
    <property type="term" value="F:threonine-tRNA ligase activity"/>
    <property type="evidence" value="ECO:0007669"/>
    <property type="project" value="UniProtKB-EC"/>
</dbReference>
<keyword evidence="8 13" id="KW-0067">ATP-binding</keyword>
<dbReference type="SUPFAM" id="SSF55681">
    <property type="entry name" value="Class II aaRS and biotin synthetases"/>
    <property type="match status" value="1"/>
</dbReference>
<feature type="domain" description="Aminoacyl-transfer RNA synthetases class-II family profile" evidence="14">
    <location>
        <begin position="270"/>
        <end position="538"/>
    </location>
</feature>
<evidence type="ECO:0000256" key="10">
    <source>
        <dbReference type="ARBA" id="ARBA00022917"/>
    </source>
</evidence>
<evidence type="ECO:0000256" key="5">
    <source>
        <dbReference type="ARBA" id="ARBA00022723"/>
    </source>
</evidence>
<dbReference type="SUPFAM" id="SSF55186">
    <property type="entry name" value="ThrRS/AlaRS common domain"/>
    <property type="match status" value="1"/>
</dbReference>
<keyword evidence="7 13" id="KW-0862">Zinc</keyword>
<keyword evidence="6 13" id="KW-0547">Nucleotide-binding</keyword>
<evidence type="ECO:0000256" key="4">
    <source>
        <dbReference type="ARBA" id="ARBA00022598"/>
    </source>
</evidence>
<evidence type="ECO:0000256" key="1">
    <source>
        <dbReference type="ARBA" id="ARBA00008226"/>
    </source>
</evidence>
<dbReference type="InterPro" id="IPR002314">
    <property type="entry name" value="aa-tRNA-synt_IIb"/>
</dbReference>
<keyword evidence="3 13" id="KW-0820">tRNA-binding</keyword>
<dbReference type="InterPro" id="IPR012675">
    <property type="entry name" value="Beta-grasp_dom_sf"/>
</dbReference>
<comment type="subunit">
    <text evidence="13">Homodimer.</text>
</comment>
<keyword evidence="10 13" id="KW-0648">Protein biosynthesis</keyword>
<comment type="subcellular location">
    <subcellularLocation>
        <location evidence="13">Cytoplasm</location>
    </subcellularLocation>
</comment>
<keyword evidence="4 13" id="KW-0436">Ligase</keyword>
<dbReference type="Gene3D" id="3.10.20.30">
    <property type="match status" value="1"/>
</dbReference>
<dbReference type="InterPro" id="IPR006195">
    <property type="entry name" value="aa-tRNA-synth_II"/>
</dbReference>